<gene>
    <name evidence="2" type="ORF">OCL06_08835</name>
</gene>
<dbReference type="Proteomes" id="UP001209257">
    <property type="component" value="Unassembled WGS sequence"/>
</dbReference>
<protein>
    <recommendedName>
        <fullName evidence="4">Peptidase M61 catalytic domain-containing protein</fullName>
    </recommendedName>
</protein>
<keyword evidence="3" id="KW-1185">Reference proteome</keyword>
<reference evidence="3" key="1">
    <citation type="submission" date="2023-07" db="EMBL/GenBank/DDBJ databases">
        <title>Study on multiphase classification of strain Alteromonas salexigens isolated from the Yellow Sea.</title>
        <authorList>
            <person name="Sun L."/>
        </authorList>
    </citation>
    <scope>NUCLEOTIDE SEQUENCE [LARGE SCALE GENOMIC DNA]</scope>
    <source>
        <strain evidence="3">ASW11-19</strain>
    </source>
</reference>
<dbReference type="Gene3D" id="1.10.390.10">
    <property type="entry name" value="Neutral Protease Domain 2"/>
    <property type="match status" value="1"/>
</dbReference>
<evidence type="ECO:0000313" key="3">
    <source>
        <dbReference type="Proteomes" id="UP001209257"/>
    </source>
</evidence>
<dbReference type="InterPro" id="IPR027268">
    <property type="entry name" value="Peptidase_M4/M1_CTD_sf"/>
</dbReference>
<keyword evidence="1" id="KW-0732">Signal</keyword>
<dbReference type="RefSeq" id="WP_262993579.1">
    <property type="nucleotide sequence ID" value="NZ_JAOTJC010000007.1"/>
</dbReference>
<organism evidence="2 3">
    <name type="scientific">Alteromonas salexigens</name>
    <dbReference type="NCBI Taxonomy" id="2982530"/>
    <lineage>
        <taxon>Bacteria</taxon>
        <taxon>Pseudomonadati</taxon>
        <taxon>Pseudomonadota</taxon>
        <taxon>Gammaproteobacteria</taxon>
        <taxon>Alteromonadales</taxon>
        <taxon>Alteromonadaceae</taxon>
        <taxon>Alteromonas/Salinimonas group</taxon>
        <taxon>Alteromonas</taxon>
    </lineage>
</organism>
<evidence type="ECO:0000313" key="2">
    <source>
        <dbReference type="EMBL" id="MCU7554702.1"/>
    </source>
</evidence>
<evidence type="ECO:0008006" key="4">
    <source>
        <dbReference type="Google" id="ProtNLM"/>
    </source>
</evidence>
<accession>A0ABT2VP93</accession>
<dbReference type="EMBL" id="JAOTJC010000007">
    <property type="protein sequence ID" value="MCU7554702.1"/>
    <property type="molecule type" value="Genomic_DNA"/>
</dbReference>
<evidence type="ECO:0000256" key="1">
    <source>
        <dbReference type="SAM" id="SignalP"/>
    </source>
</evidence>
<feature type="signal peptide" evidence="1">
    <location>
        <begin position="1"/>
        <end position="18"/>
    </location>
</feature>
<comment type="caution">
    <text evidence="2">The sequence shown here is derived from an EMBL/GenBank/DDBJ whole genome shotgun (WGS) entry which is preliminary data.</text>
</comment>
<name>A0ABT2VP93_9ALTE</name>
<proteinExistence type="predicted"/>
<feature type="chain" id="PRO_5046585589" description="Peptidase M61 catalytic domain-containing protein" evidence="1">
    <location>
        <begin position="19"/>
        <end position="439"/>
    </location>
</feature>
<sequence length="439" mass="48798">MKIIGFISLLGLSAPAWAQDDTKVDIAVVKAATGDWTVTYQTQQPVSRLGFVRNPDHSRTTRWTPQSSEFDLVLADNKEYLVRIDGTDFTKASVTLTPTYKHLSKDYAPFSPYSDGGTLIYTGRLFACADTCSEENQQWRVSMQVPAGEHIILAGKVHTGSTSWIDSGDGMNVYVGAQPPIETPNVIAVIDPGLPEKIKHALEADIPALMTYFEKKLGPVEGEKPTLFASYANVEGHSSQGGTLPNQIFMHWNVNNLEEKVATSKFLNDTLWFFAHEVAHLYQRSGKGDNIVERQASWLHEGHAEWSAALALSALYPDTNLYVSNKTDRFKEHCATGLTDFPLAEAAERGRFDLYYTCGLVIHQAIDSALRTKSDRDSYSLWNAFRERVETSDEQASDVFLTLVAQWVSEELAANVKIVVEQQQSDPREAIQQLSLSAN</sequence>